<evidence type="ECO:0000256" key="1">
    <source>
        <dbReference type="ARBA" id="ARBA00004196"/>
    </source>
</evidence>
<evidence type="ECO:0000313" key="6">
    <source>
        <dbReference type="Proteomes" id="UP000662818"/>
    </source>
</evidence>
<dbReference type="PANTHER" id="PTHR32347">
    <property type="entry name" value="EFFLUX SYSTEM COMPONENT YKNX-RELATED"/>
    <property type="match status" value="1"/>
</dbReference>
<keyword evidence="2" id="KW-0175">Coiled coil</keyword>
<feature type="chain" id="PRO_5045147917" description="Membrane fusion protein biotin-lipoyl like domain-containing protein" evidence="4">
    <location>
        <begin position="26"/>
        <end position="584"/>
    </location>
</feature>
<protein>
    <recommendedName>
        <fullName evidence="7">Membrane fusion protein biotin-lipoyl like domain-containing protein</fullName>
    </recommendedName>
</protein>
<feature type="region of interest" description="Disordered" evidence="3">
    <location>
        <begin position="118"/>
        <end position="170"/>
    </location>
</feature>
<dbReference type="PANTHER" id="PTHR32347:SF23">
    <property type="entry name" value="BLL5650 PROTEIN"/>
    <property type="match status" value="1"/>
</dbReference>
<sequence>MRPLIRSRRVALPLAALALAGAGVAAYGAVGDDSVDYRTVSATTGSVEQELSLSGTISPSGSSELAFGTAGTVAKVRVEQGDTVEEGDVIAVLDRASLRAAVDRAASDLASAKAQLADDREAQTTAVTTSTSSSSASATAGRSGSSGSSSGGAPSSGAPSSGAPSSGTSSSTAAVVKQLTAQQDAVLAAQTAAGTALSAAGTALADQQTACADPVTTTESTDAATDSATDVATGGTTADAGTTTTAVLSEECSAALAAVQSAQTTASEAQTALQKALETLGSTLTDALGSVQADPSTGSSGGGSTGSGSAPSGTGTTGSTGATGSTGSSAAAPAGGASGQTVTAATLAQDQASIDRARADLVAAEADLAGAVVRAPADGTVASLAVATDDEVAAGDTVATVVAPGLTTVSVEATATQAAQLEQGMDVEVTPAGATEALAGAVSRIEHVATSDSSTGSDPTYTVGIVLDERDLQLADGMPASVAAVVGAADDVVVVPASAVSNGSVTVVEDGVAQRVRVTTGIVGATQIEVTDGLEAGDEVVLADLDADLPSGGSEQGGFGGGGFGGGGGGFPAGGPPSGVFPAR</sequence>
<proteinExistence type="predicted"/>
<dbReference type="InterPro" id="IPR050465">
    <property type="entry name" value="UPF0194_transport"/>
</dbReference>
<feature type="compositionally biased region" description="Low complexity" evidence="3">
    <location>
        <begin position="124"/>
        <end position="170"/>
    </location>
</feature>
<comment type="subcellular location">
    <subcellularLocation>
        <location evidence="1">Cell envelope</location>
    </subcellularLocation>
</comment>
<dbReference type="Gene3D" id="1.10.287.470">
    <property type="entry name" value="Helix hairpin bin"/>
    <property type="match status" value="1"/>
</dbReference>
<dbReference type="Gene3D" id="2.40.420.20">
    <property type="match status" value="1"/>
</dbReference>
<feature type="region of interest" description="Disordered" evidence="3">
    <location>
        <begin position="551"/>
        <end position="584"/>
    </location>
</feature>
<dbReference type="EMBL" id="CP022295">
    <property type="protein sequence ID" value="QSR27130.1"/>
    <property type="molecule type" value="Genomic_DNA"/>
</dbReference>
<name>A0ABX7PND2_9ACTN</name>
<dbReference type="RefSeq" id="WP_207006210.1">
    <property type="nucleotide sequence ID" value="NZ_CP022295.1"/>
</dbReference>
<feature type="compositionally biased region" description="Gly residues" evidence="3">
    <location>
        <begin position="554"/>
        <end position="577"/>
    </location>
</feature>
<dbReference type="Gene3D" id="2.40.30.170">
    <property type="match status" value="1"/>
</dbReference>
<keyword evidence="6" id="KW-1185">Reference proteome</keyword>
<dbReference type="Gene3D" id="2.40.50.100">
    <property type="match status" value="1"/>
</dbReference>
<evidence type="ECO:0000256" key="2">
    <source>
        <dbReference type="ARBA" id="ARBA00023054"/>
    </source>
</evidence>
<evidence type="ECO:0000313" key="5">
    <source>
        <dbReference type="EMBL" id="QSR27130.1"/>
    </source>
</evidence>
<accession>A0ABX7PND2</accession>
<gene>
    <name evidence="5" type="ORF">CFH99_16035</name>
</gene>
<reference evidence="5 6" key="1">
    <citation type="submission" date="2017-06" db="EMBL/GenBank/DDBJ databases">
        <title>Complete Genome Sequence of the Soil Carbazole-Degrading Bacterium Nocardioides aromaticivorans IC177.</title>
        <authorList>
            <person name="Vejarano F."/>
            <person name="Suzuki-Minakuchi C."/>
            <person name="Ohtsubo Y."/>
            <person name="Tsuda M."/>
            <person name="Okada K."/>
            <person name="Nojiri H."/>
        </authorList>
    </citation>
    <scope>NUCLEOTIDE SEQUENCE [LARGE SCALE GENOMIC DNA]</scope>
    <source>
        <strain evidence="5 6">IC177</strain>
    </source>
</reference>
<feature type="signal peptide" evidence="4">
    <location>
        <begin position="1"/>
        <end position="25"/>
    </location>
</feature>
<dbReference type="Proteomes" id="UP000662818">
    <property type="component" value="Chromosome"/>
</dbReference>
<evidence type="ECO:0000256" key="3">
    <source>
        <dbReference type="SAM" id="MobiDB-lite"/>
    </source>
</evidence>
<organism evidence="5 6">
    <name type="scientific">Nocardioides aromaticivorans</name>
    <dbReference type="NCBI Taxonomy" id="200618"/>
    <lineage>
        <taxon>Bacteria</taxon>
        <taxon>Bacillati</taxon>
        <taxon>Actinomycetota</taxon>
        <taxon>Actinomycetes</taxon>
        <taxon>Propionibacteriales</taxon>
        <taxon>Nocardioidaceae</taxon>
        <taxon>Nocardioides</taxon>
    </lineage>
</organism>
<evidence type="ECO:0008006" key="7">
    <source>
        <dbReference type="Google" id="ProtNLM"/>
    </source>
</evidence>
<evidence type="ECO:0000256" key="4">
    <source>
        <dbReference type="SAM" id="SignalP"/>
    </source>
</evidence>
<dbReference type="SUPFAM" id="SSF111369">
    <property type="entry name" value="HlyD-like secretion proteins"/>
    <property type="match status" value="2"/>
</dbReference>
<keyword evidence="4" id="KW-0732">Signal</keyword>
<feature type="region of interest" description="Disordered" evidence="3">
    <location>
        <begin position="288"/>
        <end position="337"/>
    </location>
</feature>
<feature type="compositionally biased region" description="Low complexity" evidence="3">
    <location>
        <begin position="307"/>
        <end position="335"/>
    </location>
</feature>
<feature type="region of interest" description="Disordered" evidence="3">
    <location>
        <begin position="216"/>
        <end position="238"/>
    </location>
</feature>